<proteinExistence type="predicted"/>
<dbReference type="Pfam" id="PF02452">
    <property type="entry name" value="PemK_toxin"/>
    <property type="match status" value="1"/>
</dbReference>
<sequence>MVEVVRRGEVWVANLNPSRGREVSKIRPVLIMQDDELTAAGTPMIVVLPLTTRVNTAFSKWRITVTARDRLLKDCQVIIDQPRALDRTRIGEGPLTRLTDDEMTAVERSLSVVFGLW</sequence>
<dbReference type="PANTHER" id="PTHR33988">
    <property type="entry name" value="ENDORIBONUCLEASE MAZF-RELATED"/>
    <property type="match status" value="1"/>
</dbReference>
<protein>
    <submittedName>
        <fullName evidence="1">Programmed cell death toxin YdcE</fullName>
    </submittedName>
</protein>
<reference evidence="1" key="1">
    <citation type="submission" date="2018-06" db="EMBL/GenBank/DDBJ databases">
        <authorList>
            <person name="Zhirakovskaya E."/>
        </authorList>
    </citation>
    <scope>NUCLEOTIDE SEQUENCE</scope>
</reference>
<accession>A0A3B0Z3B9</accession>
<dbReference type="InterPro" id="IPR011067">
    <property type="entry name" value="Plasmid_toxin/cell-grow_inhib"/>
</dbReference>
<dbReference type="GO" id="GO:0003677">
    <property type="term" value="F:DNA binding"/>
    <property type="evidence" value="ECO:0007669"/>
    <property type="project" value="InterPro"/>
</dbReference>
<organism evidence="1">
    <name type="scientific">hydrothermal vent metagenome</name>
    <dbReference type="NCBI Taxonomy" id="652676"/>
    <lineage>
        <taxon>unclassified sequences</taxon>
        <taxon>metagenomes</taxon>
        <taxon>ecological metagenomes</taxon>
    </lineage>
</organism>
<dbReference type="AlphaFoldDB" id="A0A3B0Z3B9"/>
<dbReference type="PIRSF" id="PIRSF033490">
    <property type="entry name" value="MazF"/>
    <property type="match status" value="1"/>
</dbReference>
<dbReference type="GO" id="GO:0006402">
    <property type="term" value="P:mRNA catabolic process"/>
    <property type="evidence" value="ECO:0007669"/>
    <property type="project" value="TreeGrafter"/>
</dbReference>
<dbReference type="SUPFAM" id="SSF50118">
    <property type="entry name" value="Cell growth inhibitor/plasmid maintenance toxic component"/>
    <property type="match status" value="1"/>
</dbReference>
<dbReference type="GO" id="GO:0016075">
    <property type="term" value="P:rRNA catabolic process"/>
    <property type="evidence" value="ECO:0007669"/>
    <property type="project" value="TreeGrafter"/>
</dbReference>
<dbReference type="EMBL" id="UOFM01000374">
    <property type="protein sequence ID" value="VAW80939.1"/>
    <property type="molecule type" value="Genomic_DNA"/>
</dbReference>
<dbReference type="GO" id="GO:0004521">
    <property type="term" value="F:RNA endonuclease activity"/>
    <property type="evidence" value="ECO:0007669"/>
    <property type="project" value="TreeGrafter"/>
</dbReference>
<gene>
    <name evidence="1" type="ORF">MNBD_GAMMA14-747</name>
</gene>
<evidence type="ECO:0000313" key="1">
    <source>
        <dbReference type="EMBL" id="VAW80939.1"/>
    </source>
</evidence>
<name>A0A3B0Z3B9_9ZZZZ</name>
<dbReference type="Gene3D" id="2.30.30.110">
    <property type="match status" value="1"/>
</dbReference>
<dbReference type="InterPro" id="IPR003477">
    <property type="entry name" value="PemK-like"/>
</dbReference>